<name>A0A7W7K2K1_9SPHN</name>
<gene>
    <name evidence="1" type="ORF">HNP52_002882</name>
</gene>
<organism evidence="1 2">
    <name type="scientific">Sphingomonas kyeonggiensis</name>
    <dbReference type="NCBI Taxonomy" id="1268553"/>
    <lineage>
        <taxon>Bacteria</taxon>
        <taxon>Pseudomonadati</taxon>
        <taxon>Pseudomonadota</taxon>
        <taxon>Alphaproteobacteria</taxon>
        <taxon>Sphingomonadales</taxon>
        <taxon>Sphingomonadaceae</taxon>
        <taxon>Sphingomonas</taxon>
    </lineage>
</organism>
<dbReference type="RefSeq" id="WP_184168208.1">
    <property type="nucleotide sequence ID" value="NZ_JACHLN010000002.1"/>
</dbReference>
<comment type="caution">
    <text evidence="1">The sequence shown here is derived from an EMBL/GenBank/DDBJ whole genome shotgun (WGS) entry which is preliminary data.</text>
</comment>
<evidence type="ECO:0000313" key="2">
    <source>
        <dbReference type="Proteomes" id="UP000575241"/>
    </source>
</evidence>
<proteinExistence type="predicted"/>
<dbReference type="Proteomes" id="UP000575241">
    <property type="component" value="Unassembled WGS sequence"/>
</dbReference>
<dbReference type="EMBL" id="JACHLN010000002">
    <property type="protein sequence ID" value="MBB4839813.1"/>
    <property type="molecule type" value="Genomic_DNA"/>
</dbReference>
<protein>
    <submittedName>
        <fullName evidence="1">Uncharacterized protein</fullName>
    </submittedName>
</protein>
<evidence type="ECO:0000313" key="1">
    <source>
        <dbReference type="EMBL" id="MBB4839813.1"/>
    </source>
</evidence>
<keyword evidence="2" id="KW-1185">Reference proteome</keyword>
<sequence length="90" mass="9535">MKRGKAESDPKIGQCGRMVLRDVAVLSGEELLLRFGDAAPQQLIDLIVAAIRKGDDDEVAAIDGRLREVERISLRQGTSLPGGAPPGRGG</sequence>
<dbReference type="AlphaFoldDB" id="A0A7W7K2K1"/>
<reference evidence="1 2" key="1">
    <citation type="submission" date="2020-08" db="EMBL/GenBank/DDBJ databases">
        <title>Functional genomics of gut bacteria from endangered species of beetles.</title>
        <authorList>
            <person name="Carlos-Shanley C."/>
        </authorList>
    </citation>
    <scope>NUCLEOTIDE SEQUENCE [LARGE SCALE GENOMIC DNA]</scope>
    <source>
        <strain evidence="1 2">S00224</strain>
    </source>
</reference>
<accession>A0A7W7K2K1</accession>